<sequence>MVSSPDGQYLAAGSVVFDLKNKRGICLESDGNGKTIAVASIRNGGTAYGAVQESETADVTAAAQLDLNTPTGEAKVLETGTDVPLLHTADGAAVFLTRNGDKGLTLAVRRPAAHS</sequence>
<dbReference type="Proteomes" id="UP001501867">
    <property type="component" value="Unassembled WGS sequence"/>
</dbReference>
<dbReference type="RefSeq" id="WP_344151929.1">
    <property type="nucleotide sequence ID" value="NZ_BAAABV010000005.1"/>
</dbReference>
<accession>A0ABN0V2G8</accession>
<evidence type="ECO:0000313" key="1">
    <source>
        <dbReference type="EMBL" id="GAA0271484.1"/>
    </source>
</evidence>
<gene>
    <name evidence="1" type="ORF">GCM10010302_06340</name>
</gene>
<organism evidence="1 2">
    <name type="scientific">Streptomyces polychromogenes</name>
    <dbReference type="NCBI Taxonomy" id="67342"/>
    <lineage>
        <taxon>Bacteria</taxon>
        <taxon>Bacillati</taxon>
        <taxon>Actinomycetota</taxon>
        <taxon>Actinomycetes</taxon>
        <taxon>Kitasatosporales</taxon>
        <taxon>Streptomycetaceae</taxon>
        <taxon>Streptomyces</taxon>
    </lineage>
</organism>
<proteinExistence type="predicted"/>
<reference evidence="1 2" key="1">
    <citation type="journal article" date="2019" name="Int. J. Syst. Evol. Microbiol.">
        <title>The Global Catalogue of Microorganisms (GCM) 10K type strain sequencing project: providing services to taxonomists for standard genome sequencing and annotation.</title>
        <authorList>
            <consortium name="The Broad Institute Genomics Platform"/>
            <consortium name="The Broad Institute Genome Sequencing Center for Infectious Disease"/>
            <person name="Wu L."/>
            <person name="Ma J."/>
        </authorList>
    </citation>
    <scope>NUCLEOTIDE SEQUENCE [LARGE SCALE GENOMIC DNA]</scope>
    <source>
        <strain evidence="1 2">JCM 4505</strain>
    </source>
</reference>
<protein>
    <submittedName>
        <fullName evidence="1">Uncharacterized protein</fullName>
    </submittedName>
</protein>
<dbReference type="EMBL" id="BAAABV010000005">
    <property type="protein sequence ID" value="GAA0271484.1"/>
    <property type="molecule type" value="Genomic_DNA"/>
</dbReference>
<name>A0ABN0V2G8_9ACTN</name>
<comment type="caution">
    <text evidence="1">The sequence shown here is derived from an EMBL/GenBank/DDBJ whole genome shotgun (WGS) entry which is preliminary data.</text>
</comment>
<keyword evidence="2" id="KW-1185">Reference proteome</keyword>
<evidence type="ECO:0000313" key="2">
    <source>
        <dbReference type="Proteomes" id="UP001501867"/>
    </source>
</evidence>